<gene>
    <name evidence="1" type="ORF">LOK49_LG02G00068</name>
</gene>
<keyword evidence="2" id="KW-1185">Reference proteome</keyword>
<reference evidence="1 2" key="1">
    <citation type="journal article" date="2022" name="Plant J.">
        <title>Chromosome-level genome of Camellia lanceoleosa provides a valuable resource for understanding genome evolution and self-incompatibility.</title>
        <authorList>
            <person name="Gong W."/>
            <person name="Xiao S."/>
            <person name="Wang L."/>
            <person name="Liao Z."/>
            <person name="Chang Y."/>
            <person name="Mo W."/>
            <person name="Hu G."/>
            <person name="Li W."/>
            <person name="Zhao G."/>
            <person name="Zhu H."/>
            <person name="Hu X."/>
            <person name="Ji K."/>
            <person name="Xiang X."/>
            <person name="Song Q."/>
            <person name="Yuan D."/>
            <person name="Jin S."/>
            <person name="Zhang L."/>
        </authorList>
    </citation>
    <scope>NUCLEOTIDE SEQUENCE [LARGE SCALE GENOMIC DNA]</scope>
    <source>
        <strain evidence="1">SQ_2022a</strain>
    </source>
</reference>
<protein>
    <submittedName>
        <fullName evidence="1">Cytochrome P450 78A9</fullName>
    </submittedName>
</protein>
<evidence type="ECO:0000313" key="1">
    <source>
        <dbReference type="EMBL" id="KAI8028491.1"/>
    </source>
</evidence>
<dbReference type="EMBL" id="CM045760">
    <property type="protein sequence ID" value="KAI8028491.1"/>
    <property type="molecule type" value="Genomic_DNA"/>
</dbReference>
<proteinExistence type="predicted"/>
<name>A0ACC0IX12_9ERIC</name>
<dbReference type="Proteomes" id="UP001060215">
    <property type="component" value="Chromosome 3"/>
</dbReference>
<comment type="caution">
    <text evidence="1">The sequence shown here is derived from an EMBL/GenBank/DDBJ whole genome shotgun (WGS) entry which is preliminary data.</text>
</comment>
<evidence type="ECO:0000313" key="2">
    <source>
        <dbReference type="Proteomes" id="UP001060215"/>
    </source>
</evidence>
<accession>A0ACC0IX12</accession>
<sequence length="129" mass="15091">MSVQRTASYRRRLAMRRLRGQPRRYTSYCTSAIRRWRERFLKCSVFADRPVKEFGLQSYKCSIERIGFAPYGVYWRTLSSNSRQSSLLSGNNQSHRITVPEIADQMAARSVEYPEIFQCFATHSACFSN</sequence>
<organism evidence="1 2">
    <name type="scientific">Camellia lanceoleosa</name>
    <dbReference type="NCBI Taxonomy" id="1840588"/>
    <lineage>
        <taxon>Eukaryota</taxon>
        <taxon>Viridiplantae</taxon>
        <taxon>Streptophyta</taxon>
        <taxon>Embryophyta</taxon>
        <taxon>Tracheophyta</taxon>
        <taxon>Spermatophyta</taxon>
        <taxon>Magnoliopsida</taxon>
        <taxon>eudicotyledons</taxon>
        <taxon>Gunneridae</taxon>
        <taxon>Pentapetalae</taxon>
        <taxon>asterids</taxon>
        <taxon>Ericales</taxon>
        <taxon>Theaceae</taxon>
        <taxon>Camellia</taxon>
    </lineage>
</organism>